<protein>
    <recommendedName>
        <fullName evidence="3">Prokaryotic phospholipase A2</fullName>
    </recommendedName>
</protein>
<gene>
    <name evidence="1" type="ORF">SAMN06265373_10891</name>
</gene>
<comment type="caution">
    <text evidence="1">The sequence shown here is derived from an EMBL/GenBank/DDBJ whole genome shotgun (WGS) entry which is preliminary data.</text>
</comment>
<accession>A0ABY1PDM2</accession>
<dbReference type="RefSeq" id="WP_283427394.1">
    <property type="nucleotide sequence ID" value="NZ_FXTY01000008.1"/>
</dbReference>
<dbReference type="Proteomes" id="UP001157961">
    <property type="component" value="Unassembled WGS sequence"/>
</dbReference>
<sequence length="187" mass="20405">MTFSEAFAVLFLVSVLTDPAAAQNSDDGPGWSAKVEIWRHSRLQALRETDPAALVPFTTDGCSGGMSAAWGAMAKTFPWFAQVFAHEAPWHDCCVVHDQAYHLGGEDPVPEAGFRARLEADEALRQCVQGVADSEADVLAQQYDSTPDDVAAAVYFVSERMYDAVRVGGLPCSGLPWRWGYGWPQCF</sequence>
<reference evidence="1 2" key="1">
    <citation type="submission" date="2017-05" db="EMBL/GenBank/DDBJ databases">
        <authorList>
            <person name="Varghese N."/>
            <person name="Submissions S."/>
        </authorList>
    </citation>
    <scope>NUCLEOTIDE SEQUENCE [LARGE SCALE GENOMIC DNA]</scope>
    <source>
        <strain evidence="1 2">DSM 29734</strain>
    </source>
</reference>
<keyword evidence="2" id="KW-1185">Reference proteome</keyword>
<proteinExistence type="predicted"/>
<evidence type="ECO:0000313" key="2">
    <source>
        <dbReference type="Proteomes" id="UP001157961"/>
    </source>
</evidence>
<dbReference type="EMBL" id="FXTY01000008">
    <property type="protein sequence ID" value="SMP31874.1"/>
    <property type="molecule type" value="Genomic_DNA"/>
</dbReference>
<name>A0ABY1PDM2_9RHOB</name>
<organism evidence="1 2">
    <name type="scientific">Shimia sagamensis</name>
    <dbReference type="NCBI Taxonomy" id="1566352"/>
    <lineage>
        <taxon>Bacteria</taxon>
        <taxon>Pseudomonadati</taxon>
        <taxon>Pseudomonadota</taxon>
        <taxon>Alphaproteobacteria</taxon>
        <taxon>Rhodobacterales</taxon>
        <taxon>Roseobacteraceae</taxon>
    </lineage>
</organism>
<evidence type="ECO:0000313" key="1">
    <source>
        <dbReference type="EMBL" id="SMP31874.1"/>
    </source>
</evidence>
<evidence type="ECO:0008006" key="3">
    <source>
        <dbReference type="Google" id="ProtNLM"/>
    </source>
</evidence>